<evidence type="ECO:0008006" key="3">
    <source>
        <dbReference type="Google" id="ProtNLM"/>
    </source>
</evidence>
<evidence type="ECO:0000313" key="1">
    <source>
        <dbReference type="EMBL" id="KDN54037.1"/>
    </source>
</evidence>
<reference evidence="1 2" key="1">
    <citation type="submission" date="2014-05" db="EMBL/GenBank/DDBJ databases">
        <title>Genome Sequence of Flavobacterium sp. EM1321.</title>
        <authorList>
            <person name="Shin S.-K."/>
            <person name="Yi H."/>
        </authorList>
    </citation>
    <scope>NUCLEOTIDE SEQUENCE [LARGE SCALE GENOMIC DNA]</scope>
    <source>
        <strain evidence="1 2">EM1321</strain>
    </source>
</reference>
<name>A0A066WJ47_9FLAO</name>
<dbReference type="AlphaFoldDB" id="A0A066WJ47"/>
<keyword evidence="2" id="KW-1185">Reference proteome</keyword>
<protein>
    <recommendedName>
        <fullName evidence="3">TIGR02646 family protein</fullName>
    </recommendedName>
</protein>
<dbReference type="RefSeq" id="WP_051627615.1">
    <property type="nucleotide sequence ID" value="NZ_JNCA01000029.1"/>
</dbReference>
<organism evidence="1 2">
    <name type="scientific">Flavobacterium seoulense</name>
    <dbReference type="NCBI Taxonomy" id="1492738"/>
    <lineage>
        <taxon>Bacteria</taxon>
        <taxon>Pseudomonadati</taxon>
        <taxon>Bacteroidota</taxon>
        <taxon>Flavobacteriia</taxon>
        <taxon>Flavobacteriales</taxon>
        <taxon>Flavobacteriaceae</taxon>
        <taxon>Flavobacterium</taxon>
    </lineage>
</organism>
<dbReference type="Proteomes" id="UP000027064">
    <property type="component" value="Unassembled WGS sequence"/>
</dbReference>
<gene>
    <name evidence="1" type="ORF">FEM21_28540</name>
</gene>
<dbReference type="eggNOG" id="COG1403">
    <property type="taxonomic scope" value="Bacteria"/>
</dbReference>
<dbReference type="PATRIC" id="fig|1492738.3.peg.2841"/>
<proteinExistence type="predicted"/>
<dbReference type="STRING" id="1492738.FEM21_28540"/>
<comment type="caution">
    <text evidence="1">The sequence shown here is derived from an EMBL/GenBank/DDBJ whole genome shotgun (WGS) entry which is preliminary data.</text>
</comment>
<accession>A0A066WJ47</accession>
<evidence type="ECO:0000313" key="2">
    <source>
        <dbReference type="Proteomes" id="UP000027064"/>
    </source>
</evidence>
<dbReference type="EMBL" id="JNCA01000029">
    <property type="protein sequence ID" value="KDN54037.1"/>
    <property type="molecule type" value="Genomic_DNA"/>
</dbReference>
<sequence>MRYIDLTKLELPADWENKAKALNNKLLAAKDDTERAEILKKNPIWQELFIPLQKLSIGKCWYSEAKDIMSDRDIDHFRPKNEAKNLDNMTRDGYWWLAYDWENYRFSSTYSNQKRYDKFDTNKEVGGKSSYFPLFPNSYVALTKRRLTDEDIMLLDPIDEDDPCLLTFDSFGEAIPNTVSSKDIERVKVSIRLYHLDHTPLKEERQKVWDKCQRFINEIQEINLLPDMSISDKSRVKFLKQQIKNMTKIDEELSSVAIACIEQNKLSRMLRI</sequence>
<dbReference type="OrthoDB" id="9805802at2"/>